<keyword evidence="2" id="KW-1185">Reference proteome</keyword>
<dbReference type="AlphaFoldDB" id="D5BEU9"/>
<sequence length="34" mass="3930">MPAREFSFVKLIELAAIVMKLGKIERLQKGLRKD</sequence>
<organism evidence="1 2">
    <name type="scientific">Zunongwangia profunda (strain DSM 18752 / CCTCC AB 206139 / SM-A87)</name>
    <name type="common">Wangia profunda</name>
    <dbReference type="NCBI Taxonomy" id="655815"/>
    <lineage>
        <taxon>Bacteria</taxon>
        <taxon>Pseudomonadati</taxon>
        <taxon>Bacteroidota</taxon>
        <taxon>Flavobacteriia</taxon>
        <taxon>Flavobacteriales</taxon>
        <taxon>Flavobacteriaceae</taxon>
        <taxon>Zunongwangia</taxon>
    </lineage>
</organism>
<gene>
    <name evidence="1" type="ordered locus">ZPR_0471</name>
</gene>
<dbReference type="Proteomes" id="UP000001654">
    <property type="component" value="Chromosome"/>
</dbReference>
<name>D5BEU9_ZUNPS</name>
<accession>D5BEU9</accession>
<dbReference type="STRING" id="655815.ZPR_0471"/>
<reference evidence="1 2" key="1">
    <citation type="journal article" date="2010" name="BMC Genomics">
        <title>The complete genome of Zunongwangia profunda SM-A87 reveals its adaptation to the deep-sea environment and ecological role in sedimentary organic nitrogen degradation.</title>
        <authorList>
            <person name="Qin Q.L."/>
            <person name="Zhang X.Y."/>
            <person name="Wang X.M."/>
            <person name="Liu G.M."/>
            <person name="Chen X.L."/>
            <person name="Xie B.B."/>
            <person name="Dang H.Y."/>
            <person name="Zhou B.C."/>
            <person name="Yu J."/>
            <person name="Zhang Y.Z."/>
        </authorList>
    </citation>
    <scope>NUCLEOTIDE SEQUENCE [LARGE SCALE GENOMIC DNA]</scope>
    <source>
        <strain evidence="2">DSM 18752 / CCTCC AB 206139 / SM-A87</strain>
    </source>
</reference>
<dbReference type="EMBL" id="CP001650">
    <property type="protein sequence ID" value="ADF50828.1"/>
    <property type="molecule type" value="Genomic_DNA"/>
</dbReference>
<protein>
    <submittedName>
        <fullName evidence="1">Uncharacterized protein</fullName>
    </submittedName>
</protein>
<evidence type="ECO:0000313" key="1">
    <source>
        <dbReference type="EMBL" id="ADF50828.1"/>
    </source>
</evidence>
<proteinExistence type="predicted"/>
<dbReference type="HOGENOM" id="CLU_3376861_0_0_10"/>
<evidence type="ECO:0000313" key="2">
    <source>
        <dbReference type="Proteomes" id="UP000001654"/>
    </source>
</evidence>
<dbReference type="KEGG" id="zpr:ZPR_0471"/>